<keyword evidence="6" id="KW-1185">Reference proteome</keyword>
<feature type="signal peptide" evidence="3">
    <location>
        <begin position="1"/>
        <end position="22"/>
    </location>
</feature>
<reference evidence="5" key="1">
    <citation type="submission" date="2021-01" db="EMBL/GenBank/DDBJ databases">
        <title>Modified the classification status of verrucomicrobia.</title>
        <authorList>
            <person name="Feng X."/>
        </authorList>
    </citation>
    <scope>NUCLEOTIDE SEQUENCE</scope>
    <source>
        <strain evidence="5">KCTC 13126</strain>
    </source>
</reference>
<evidence type="ECO:0000313" key="6">
    <source>
        <dbReference type="Proteomes" id="UP000617628"/>
    </source>
</evidence>
<dbReference type="InterPro" id="IPR017850">
    <property type="entry name" value="Alkaline_phosphatase_core_sf"/>
</dbReference>
<dbReference type="GO" id="GO:0016787">
    <property type="term" value="F:hydrolase activity"/>
    <property type="evidence" value="ECO:0007669"/>
    <property type="project" value="UniProtKB-KW"/>
</dbReference>
<feature type="domain" description="Sulfatase N-terminal" evidence="4">
    <location>
        <begin position="26"/>
        <end position="397"/>
    </location>
</feature>
<comment type="similarity">
    <text evidence="1">Belongs to the sulfatase family.</text>
</comment>
<dbReference type="AlphaFoldDB" id="A0A934RYI2"/>
<feature type="chain" id="PRO_5037668531" evidence="3">
    <location>
        <begin position="23"/>
        <end position="519"/>
    </location>
</feature>
<dbReference type="PANTHER" id="PTHR43751:SF6">
    <property type="entry name" value="N-ACETYLGALACTOSAMINE-6-O-SULFATASE"/>
    <property type="match status" value="1"/>
</dbReference>
<keyword evidence="3" id="KW-0732">Signal</keyword>
<evidence type="ECO:0000256" key="3">
    <source>
        <dbReference type="SAM" id="SignalP"/>
    </source>
</evidence>
<dbReference type="Proteomes" id="UP000617628">
    <property type="component" value="Unassembled WGS sequence"/>
</dbReference>
<dbReference type="PANTHER" id="PTHR43751">
    <property type="entry name" value="SULFATASE"/>
    <property type="match status" value="1"/>
</dbReference>
<dbReference type="PROSITE" id="PS00149">
    <property type="entry name" value="SULFATASE_2"/>
    <property type="match status" value="1"/>
</dbReference>
<sequence>MNTFKLLFAGALLSASSVFVSAIEKPNIIVIYADDVGYGDLGCYGAEAIDTPNLDSLAKRGIRFTSAYASASTCTPSRYSLLTGEYAFRNKNAKILPGNAPLIIDPDKPTIASVLKENGYRTGLVGKWHLGLGLPTDPVDWNQEIEPGPKQLGFEYSYHMAATGDRVPTVFIEDGRIANLDPKDPVSVSYQTMVGDEPTGISHPHLLKSQADEQHAKTIVDGTSRIGYMTGGQSARWTDEEMPDEFLGKAISFIEENKDEPFFLYYAVHENHVPRIPHPRFRGSSGLGVRGDAVVQMDWGIGRIMETLQELKIAKNTLIIFSSDNGPVLYDGYYDGAVEMNGDHKPAGPWRGGKYSAWEGGTRMPFIVSWPGTIKAGLSDALISQVDLIASLAAIAGAEIPEGKSLDSQNLSSVLLGKSERGRDSLIQQGVNMEAIRKGNWKYVPPGEVRNRRGIGIFESDKISAPGALYYLPEDPMELNNLAWMYPAKVKELRSALEKEVGPVGGKRGKGGLGGAVDK</sequence>
<gene>
    <name evidence="5" type="ORF">JIN87_03250</name>
</gene>
<dbReference type="Gene3D" id="3.30.1120.10">
    <property type="match status" value="1"/>
</dbReference>
<dbReference type="InterPro" id="IPR052701">
    <property type="entry name" value="GAG_Ulvan_Degrading_Sulfatases"/>
</dbReference>
<organism evidence="5 6">
    <name type="scientific">Pelagicoccus mobilis</name>
    <dbReference type="NCBI Taxonomy" id="415221"/>
    <lineage>
        <taxon>Bacteria</taxon>
        <taxon>Pseudomonadati</taxon>
        <taxon>Verrucomicrobiota</taxon>
        <taxon>Opitutia</taxon>
        <taxon>Puniceicoccales</taxon>
        <taxon>Pelagicoccaceae</taxon>
        <taxon>Pelagicoccus</taxon>
    </lineage>
</organism>
<dbReference type="InterPro" id="IPR024607">
    <property type="entry name" value="Sulfatase_CS"/>
</dbReference>
<dbReference type="SUPFAM" id="SSF53649">
    <property type="entry name" value="Alkaline phosphatase-like"/>
    <property type="match status" value="1"/>
</dbReference>
<dbReference type="EMBL" id="JAENIL010000004">
    <property type="protein sequence ID" value="MBK1875868.1"/>
    <property type="molecule type" value="Genomic_DNA"/>
</dbReference>
<dbReference type="Gene3D" id="3.40.720.10">
    <property type="entry name" value="Alkaline Phosphatase, subunit A"/>
    <property type="match status" value="1"/>
</dbReference>
<evidence type="ECO:0000256" key="1">
    <source>
        <dbReference type="ARBA" id="ARBA00008779"/>
    </source>
</evidence>
<evidence type="ECO:0000259" key="4">
    <source>
        <dbReference type="Pfam" id="PF00884"/>
    </source>
</evidence>
<name>A0A934RYI2_9BACT</name>
<protein>
    <submittedName>
        <fullName evidence="5">Arylsulfatase</fullName>
    </submittedName>
</protein>
<keyword evidence="2" id="KW-0378">Hydrolase</keyword>
<comment type="caution">
    <text evidence="5">The sequence shown here is derived from an EMBL/GenBank/DDBJ whole genome shotgun (WGS) entry which is preliminary data.</text>
</comment>
<dbReference type="Pfam" id="PF00884">
    <property type="entry name" value="Sulfatase"/>
    <property type="match status" value="1"/>
</dbReference>
<evidence type="ECO:0000256" key="2">
    <source>
        <dbReference type="ARBA" id="ARBA00022801"/>
    </source>
</evidence>
<dbReference type="CDD" id="cd16143">
    <property type="entry name" value="ARS_like"/>
    <property type="match status" value="1"/>
</dbReference>
<dbReference type="PROSITE" id="PS00523">
    <property type="entry name" value="SULFATASE_1"/>
    <property type="match status" value="1"/>
</dbReference>
<proteinExistence type="inferred from homology"/>
<dbReference type="RefSeq" id="WP_200354083.1">
    <property type="nucleotide sequence ID" value="NZ_JAENIL010000004.1"/>
</dbReference>
<evidence type="ECO:0000313" key="5">
    <source>
        <dbReference type="EMBL" id="MBK1875868.1"/>
    </source>
</evidence>
<dbReference type="InterPro" id="IPR000917">
    <property type="entry name" value="Sulfatase_N"/>
</dbReference>
<accession>A0A934RYI2</accession>